<dbReference type="GO" id="GO:0005829">
    <property type="term" value="C:cytosol"/>
    <property type="evidence" value="ECO:0007669"/>
    <property type="project" value="UniProtKB-SubCell"/>
</dbReference>
<dbReference type="Pfam" id="PF03644">
    <property type="entry name" value="Glyco_hydro_85"/>
    <property type="match status" value="1"/>
</dbReference>
<organism evidence="3 4">
    <name type="scientific">Sporisorium reilianum f. sp. reilianum</name>
    <dbReference type="NCBI Taxonomy" id="72559"/>
    <lineage>
        <taxon>Eukaryota</taxon>
        <taxon>Fungi</taxon>
        <taxon>Dikarya</taxon>
        <taxon>Basidiomycota</taxon>
        <taxon>Ustilaginomycotina</taxon>
        <taxon>Ustilaginomycetes</taxon>
        <taxon>Ustilaginales</taxon>
        <taxon>Ustilaginaceae</taxon>
        <taxon>Sporisorium</taxon>
    </lineage>
</organism>
<dbReference type="InterPro" id="IPR005201">
    <property type="entry name" value="TIM_ENGase"/>
</dbReference>
<dbReference type="AlphaFoldDB" id="A0A2N8UAW4"/>
<feature type="compositionally biased region" description="Polar residues" evidence="1">
    <location>
        <begin position="1"/>
        <end position="10"/>
    </location>
</feature>
<accession>A0A2N8UAW4</accession>
<dbReference type="Gene3D" id="2.60.120.260">
    <property type="entry name" value="Galactose-binding domain-like"/>
    <property type="match status" value="1"/>
</dbReference>
<feature type="domain" description="Cytosolic endo-beta-N-acetylglucosaminidase TIM barrel" evidence="2">
    <location>
        <begin position="106"/>
        <end position="504"/>
    </location>
</feature>
<feature type="region of interest" description="Disordered" evidence="1">
    <location>
        <begin position="1"/>
        <end position="20"/>
    </location>
</feature>
<dbReference type="PANTHER" id="PTHR13246:SF1">
    <property type="entry name" value="CYTOSOLIC ENDO-BETA-N-ACETYLGLUCOSAMINIDASE"/>
    <property type="match status" value="1"/>
</dbReference>
<evidence type="ECO:0000256" key="1">
    <source>
        <dbReference type="SAM" id="MobiDB-lite"/>
    </source>
</evidence>
<dbReference type="InterPro" id="IPR032979">
    <property type="entry name" value="ENGase"/>
</dbReference>
<gene>
    <name evidence="3" type="ORF">SRS1_12846</name>
</gene>
<dbReference type="Proteomes" id="UP000239563">
    <property type="component" value="Chromosome III"/>
</dbReference>
<evidence type="ECO:0000259" key="2">
    <source>
        <dbReference type="Pfam" id="PF03644"/>
    </source>
</evidence>
<dbReference type="GO" id="GO:0033925">
    <property type="term" value="F:mannosyl-glycoprotein endo-beta-N-acetylglucosaminidase activity"/>
    <property type="evidence" value="ECO:0007669"/>
    <property type="project" value="UniProtKB-EC"/>
</dbReference>
<feature type="region of interest" description="Disordered" evidence="1">
    <location>
        <begin position="71"/>
        <end position="92"/>
    </location>
</feature>
<dbReference type="Gene3D" id="3.20.20.80">
    <property type="entry name" value="Glycosidases"/>
    <property type="match status" value="1"/>
</dbReference>
<reference evidence="3 4" key="1">
    <citation type="submission" date="2017-02" db="EMBL/GenBank/DDBJ databases">
        <authorList>
            <person name="Peterson S.W."/>
        </authorList>
    </citation>
    <scope>NUCLEOTIDE SEQUENCE [LARGE SCALE GENOMIC DNA]</scope>
    <source>
        <strain evidence="3 4">SRS1_H2-8</strain>
    </source>
</reference>
<proteinExistence type="predicted"/>
<name>A0A2N8UAW4_9BASI</name>
<sequence length="828" mass="92672">MPQANTLQSHQRGHPPELESQLDIQTPSSTLRQHLDPEAFPRPDYFDSLDDLHLWYQMKYGDALRDDLESCDLHTGPPEASSSRSSEPARSRPKLVVCHDFQGGYNEHPAHQGYSLEHLHLVDTFIYFSHKRVSIPPAGWLTAAARTGTKVLGTLIFEWSESIPDMARLLRGPERKAIPPRGTPCFSPQYAIELIELALERGFSGYLVNIEVGLDLGFSCSGEAWPAWVDQQTKIVEMHRNAERLRGWLHFLREEGTKRFVEAGKHADEWEVMWYDSVVYPHGQLAWQDALNEHNISFFQSAHTFFTNYTWARPPQPLPPGQLIDPNDDNPQILQLRGYGLTGPDDGGYHPQLLLSAAMADSVDRPRQDVYVGIDVFGRNCWGGLKAWKSFDMIRPQQDALGLSVALFAPGWTWEEESAGFALTPAQASQKRRWSDWWHIDSAFWLGISDHPISPPHRITIAANEVKPVQSYFSRSNLTRDRLCRRASRHGFYTNFSFGSGTRWFDGGKLVHDWAHASTSSENLDPTAGFTDMGACMPKPDLLYAEWQDMHRQAESPLSKLEAVSWTFDHKRAWSGTCSFVVSFTARNGAAEMQRVQIPLCSAVLTDRGEEWQYTVVYDAKEAVEIDPCVTLALGSGEDAVGAEVVLGEVTNEDLAEGWRSATVSFRLTHPDNAKCNDPIALSLGFSPRLQSTSSVPVRVGALQLSRASPSPRDTTSALEVRPASDVFDTPQQNGNTKHLQAAVLSWTPPRDSAPSAYFNVWVQQVAKPETRVWLSTSTREATPFEYCLPSHLVLPPHLADAGELEYVVTSLDVPRPVEIAKARAILL</sequence>
<dbReference type="PANTHER" id="PTHR13246">
    <property type="entry name" value="ENDO BETA N-ACETYLGLUCOSAMINIDASE"/>
    <property type="match status" value="1"/>
</dbReference>
<protein>
    <submittedName>
        <fullName evidence="3">Related to Endo-b-N-acetylglucosaminidase</fullName>
    </submittedName>
</protein>
<evidence type="ECO:0000313" key="4">
    <source>
        <dbReference type="Proteomes" id="UP000239563"/>
    </source>
</evidence>
<dbReference type="EMBL" id="LT795056">
    <property type="protein sequence ID" value="SJX61862.1"/>
    <property type="molecule type" value="Genomic_DNA"/>
</dbReference>
<evidence type="ECO:0000313" key="3">
    <source>
        <dbReference type="EMBL" id="SJX61862.1"/>
    </source>
</evidence>
<feature type="compositionally biased region" description="Low complexity" evidence="1">
    <location>
        <begin position="77"/>
        <end position="88"/>
    </location>
</feature>